<dbReference type="PROSITE" id="PS00600">
    <property type="entry name" value="AA_TRANSFER_CLASS_3"/>
    <property type="match status" value="1"/>
</dbReference>
<dbReference type="InterPro" id="IPR015424">
    <property type="entry name" value="PyrdxlP-dep_Trfase"/>
</dbReference>
<dbReference type="SUPFAM" id="SSF53383">
    <property type="entry name" value="PLP-dependent transferases"/>
    <property type="match status" value="1"/>
</dbReference>
<sequence>MTDGFIAKQLLMETAFDTDKEQILHDNLDHTLFSWSKQAGLNPISAERAEGVYLWDRDGKRYIDFSSQLMNVNIGHGNQRVTEAVAAQMRELSYVYPGMITKARGDLGRKLAEITPANLTKAFFTLGGAEAIENAIKLARVYTGRHKIVTLYQSFHGASYGAMSAGGDPRKFAVDSQAMPNVVHVENPYFYRCPWYSATPEECAERAAAAMERIIGYENPGSVAAIILEGESGTSGCIKYPPGYWQRIREICDQHGILLVADEVMSGFGRTGKWFGSDHHGVKVDLMCMAKGITAGYLPLGAVMVDEKIAHHFDDKPLPLGLTYSAHPVSCAAAVAVLDVYEEENLLENTVQMGRYLDERICDLMGQHPSIGDWRNTGLFGCLELVKNRQTKEPMAPWNAAPSQMEVMNQVMAKIRELGMYTFVRWNYIFICPPLCITKEELDEGLAIISEALRIADAHVH</sequence>
<dbReference type="PANTHER" id="PTHR43094">
    <property type="entry name" value="AMINOTRANSFERASE"/>
    <property type="match status" value="1"/>
</dbReference>
<dbReference type="GO" id="GO:0030170">
    <property type="term" value="F:pyridoxal phosphate binding"/>
    <property type="evidence" value="ECO:0007669"/>
    <property type="project" value="InterPro"/>
</dbReference>
<proteinExistence type="inferred from homology"/>
<protein>
    <submittedName>
        <fullName evidence="5">Aminotransferase class III-fold pyridoxal phosphate-dependent enzyme</fullName>
    </submittedName>
</protein>
<dbReference type="Pfam" id="PF00202">
    <property type="entry name" value="Aminotran_3"/>
    <property type="match status" value="1"/>
</dbReference>
<dbReference type="AlphaFoldDB" id="A0A7G7W402"/>
<dbReference type="InterPro" id="IPR015421">
    <property type="entry name" value="PyrdxlP-dep_Trfase_major"/>
</dbReference>
<evidence type="ECO:0000256" key="3">
    <source>
        <dbReference type="ARBA" id="ARBA00022898"/>
    </source>
</evidence>
<reference evidence="5 6" key="1">
    <citation type="submission" date="2020-08" db="EMBL/GenBank/DDBJ databases">
        <title>Hymenobacter sp. S2-20-2 genome sequencing.</title>
        <authorList>
            <person name="Jin L."/>
        </authorList>
    </citation>
    <scope>NUCLEOTIDE SEQUENCE [LARGE SCALE GENOMIC DNA]</scope>
    <source>
        <strain evidence="5 6">S2-20-2</strain>
    </source>
</reference>
<organism evidence="5 6">
    <name type="scientific">Hymenobacter sediminicola</name>
    <dbReference type="NCBI Taxonomy" id="2761579"/>
    <lineage>
        <taxon>Bacteria</taxon>
        <taxon>Pseudomonadati</taxon>
        <taxon>Bacteroidota</taxon>
        <taxon>Cytophagia</taxon>
        <taxon>Cytophagales</taxon>
        <taxon>Hymenobacteraceae</taxon>
        <taxon>Hymenobacter</taxon>
    </lineage>
</organism>
<dbReference type="CDD" id="cd00610">
    <property type="entry name" value="OAT_like"/>
    <property type="match status" value="1"/>
</dbReference>
<keyword evidence="6" id="KW-1185">Reference proteome</keyword>
<evidence type="ECO:0000313" key="5">
    <source>
        <dbReference type="EMBL" id="QNH61095.1"/>
    </source>
</evidence>
<dbReference type="InterPro" id="IPR015422">
    <property type="entry name" value="PyrdxlP-dep_Trfase_small"/>
</dbReference>
<dbReference type="Proteomes" id="UP000515489">
    <property type="component" value="Chromosome"/>
</dbReference>
<dbReference type="KEGG" id="hsk:H4317_13040"/>
<keyword evidence="5" id="KW-0032">Aminotransferase</keyword>
<dbReference type="Gene3D" id="3.40.640.10">
    <property type="entry name" value="Type I PLP-dependent aspartate aminotransferase-like (Major domain)"/>
    <property type="match status" value="1"/>
</dbReference>
<evidence type="ECO:0000256" key="1">
    <source>
        <dbReference type="ARBA" id="ARBA00001933"/>
    </source>
</evidence>
<dbReference type="GO" id="GO:0005829">
    <property type="term" value="C:cytosol"/>
    <property type="evidence" value="ECO:0007669"/>
    <property type="project" value="TreeGrafter"/>
</dbReference>
<comment type="similarity">
    <text evidence="2 4">Belongs to the class-III pyridoxal-phosphate-dependent aminotransferase family.</text>
</comment>
<dbReference type="Gene3D" id="3.90.1150.10">
    <property type="entry name" value="Aspartate Aminotransferase, domain 1"/>
    <property type="match status" value="1"/>
</dbReference>
<dbReference type="PANTHER" id="PTHR43094:SF1">
    <property type="entry name" value="AMINOTRANSFERASE CLASS-III"/>
    <property type="match status" value="1"/>
</dbReference>
<dbReference type="InterPro" id="IPR049704">
    <property type="entry name" value="Aminotrans_3_PPA_site"/>
</dbReference>
<dbReference type="GO" id="GO:0008483">
    <property type="term" value="F:transaminase activity"/>
    <property type="evidence" value="ECO:0007669"/>
    <property type="project" value="UniProtKB-KW"/>
</dbReference>
<dbReference type="InterPro" id="IPR005814">
    <property type="entry name" value="Aminotrans_3"/>
</dbReference>
<comment type="cofactor">
    <cofactor evidence="1">
        <name>pyridoxal 5'-phosphate</name>
        <dbReference type="ChEBI" id="CHEBI:597326"/>
    </cofactor>
</comment>
<name>A0A7G7W402_9BACT</name>
<keyword evidence="3 4" id="KW-0663">Pyridoxal phosphate</keyword>
<dbReference type="EMBL" id="CP060202">
    <property type="protein sequence ID" value="QNH61095.1"/>
    <property type="molecule type" value="Genomic_DNA"/>
</dbReference>
<evidence type="ECO:0000256" key="2">
    <source>
        <dbReference type="ARBA" id="ARBA00008954"/>
    </source>
</evidence>
<evidence type="ECO:0000313" key="6">
    <source>
        <dbReference type="Proteomes" id="UP000515489"/>
    </source>
</evidence>
<dbReference type="NCBIfam" id="NF004718">
    <property type="entry name" value="PRK06062.1"/>
    <property type="match status" value="1"/>
</dbReference>
<evidence type="ECO:0000256" key="4">
    <source>
        <dbReference type="RuleBase" id="RU003560"/>
    </source>
</evidence>
<gene>
    <name evidence="5" type="ORF">H4317_13040</name>
</gene>
<accession>A0A7G7W402</accession>
<keyword evidence="5" id="KW-0808">Transferase</keyword>